<feature type="transmembrane region" description="Helical" evidence="9">
    <location>
        <begin position="76"/>
        <end position="97"/>
    </location>
</feature>
<evidence type="ECO:0000256" key="3">
    <source>
        <dbReference type="ARBA" id="ARBA00022448"/>
    </source>
</evidence>
<dbReference type="PANTHER" id="PTHR45820">
    <property type="entry name" value="FI23527P1"/>
    <property type="match status" value="1"/>
</dbReference>
<feature type="transmembrane region" description="Helical" evidence="9">
    <location>
        <begin position="366"/>
        <end position="383"/>
    </location>
</feature>
<dbReference type="AlphaFoldDB" id="A0A8H3C1V0"/>
<feature type="region of interest" description="Disordered" evidence="8">
    <location>
        <begin position="136"/>
        <end position="189"/>
    </location>
</feature>
<dbReference type="InterPro" id="IPR036837">
    <property type="entry name" value="Cation_efflux_CTD_sf"/>
</dbReference>
<feature type="transmembrane region" description="Helical" evidence="9">
    <location>
        <begin position="12"/>
        <end position="34"/>
    </location>
</feature>
<evidence type="ECO:0000313" key="13">
    <source>
        <dbReference type="Proteomes" id="UP000663850"/>
    </source>
</evidence>
<evidence type="ECO:0000256" key="8">
    <source>
        <dbReference type="SAM" id="MobiDB-lite"/>
    </source>
</evidence>
<evidence type="ECO:0000256" key="6">
    <source>
        <dbReference type="ARBA" id="ARBA00022989"/>
    </source>
</evidence>
<feature type="region of interest" description="Disordered" evidence="8">
    <location>
        <begin position="202"/>
        <end position="232"/>
    </location>
</feature>
<dbReference type="GO" id="GO:0016020">
    <property type="term" value="C:membrane"/>
    <property type="evidence" value="ECO:0007669"/>
    <property type="project" value="UniProtKB-SubCell"/>
</dbReference>
<dbReference type="GO" id="GO:0005385">
    <property type="term" value="F:zinc ion transmembrane transporter activity"/>
    <property type="evidence" value="ECO:0007669"/>
    <property type="project" value="TreeGrafter"/>
</dbReference>
<feature type="compositionally biased region" description="Basic and acidic residues" evidence="8">
    <location>
        <begin position="136"/>
        <end position="145"/>
    </location>
</feature>
<evidence type="ECO:0000256" key="4">
    <source>
        <dbReference type="ARBA" id="ARBA00022692"/>
    </source>
</evidence>
<comment type="subcellular location">
    <subcellularLocation>
        <location evidence="1">Membrane</location>
        <topology evidence="1">Multi-pass membrane protein</topology>
    </subcellularLocation>
</comment>
<feature type="domain" description="Cation efflux protein cytoplasmic" evidence="11">
    <location>
        <begin position="396"/>
        <end position="467"/>
    </location>
</feature>
<dbReference type="InterPro" id="IPR027470">
    <property type="entry name" value="Cation_efflux_CTD"/>
</dbReference>
<dbReference type="InterPro" id="IPR002524">
    <property type="entry name" value="Cation_efflux"/>
</dbReference>
<evidence type="ECO:0000256" key="9">
    <source>
        <dbReference type="SAM" id="Phobius"/>
    </source>
</evidence>
<accession>A0A8H3C1V0</accession>
<organism evidence="12 13">
    <name type="scientific">Rhizoctonia solani</name>
    <dbReference type="NCBI Taxonomy" id="456999"/>
    <lineage>
        <taxon>Eukaryota</taxon>
        <taxon>Fungi</taxon>
        <taxon>Dikarya</taxon>
        <taxon>Basidiomycota</taxon>
        <taxon>Agaricomycotina</taxon>
        <taxon>Agaricomycetes</taxon>
        <taxon>Cantharellales</taxon>
        <taxon>Ceratobasidiaceae</taxon>
        <taxon>Rhizoctonia</taxon>
    </lineage>
</organism>
<keyword evidence="5" id="KW-0862">Zinc</keyword>
<evidence type="ECO:0008006" key="14">
    <source>
        <dbReference type="Google" id="ProtNLM"/>
    </source>
</evidence>
<evidence type="ECO:0000256" key="2">
    <source>
        <dbReference type="ARBA" id="ARBA00008873"/>
    </source>
</evidence>
<feature type="transmembrane region" description="Helical" evidence="9">
    <location>
        <begin position="46"/>
        <end position="64"/>
    </location>
</feature>
<evidence type="ECO:0000256" key="7">
    <source>
        <dbReference type="ARBA" id="ARBA00023136"/>
    </source>
</evidence>
<dbReference type="InterPro" id="IPR058533">
    <property type="entry name" value="Cation_efflux_TM"/>
</dbReference>
<keyword evidence="3" id="KW-0813">Transport</keyword>
<dbReference type="Pfam" id="PF01545">
    <property type="entry name" value="Cation_efflux"/>
    <property type="match status" value="2"/>
</dbReference>
<dbReference type="SUPFAM" id="SSF161111">
    <property type="entry name" value="Cation efflux protein transmembrane domain-like"/>
    <property type="match status" value="1"/>
</dbReference>
<comment type="caution">
    <text evidence="12">The sequence shown here is derived from an EMBL/GenBank/DDBJ whole genome shotgun (WGS) entry which is preliminary data.</text>
</comment>
<feature type="domain" description="Cation efflux protein transmembrane" evidence="10">
    <location>
        <begin position="12"/>
        <end position="143"/>
    </location>
</feature>
<feature type="compositionally biased region" description="Low complexity" evidence="8">
    <location>
        <begin position="166"/>
        <end position="177"/>
    </location>
</feature>
<feature type="transmembrane region" description="Helical" evidence="9">
    <location>
        <begin position="109"/>
        <end position="130"/>
    </location>
</feature>
<dbReference type="PANTHER" id="PTHR45820:SF4">
    <property type="entry name" value="ZINC TRANSPORTER 63C, ISOFORM F"/>
    <property type="match status" value="1"/>
</dbReference>
<keyword evidence="4 9" id="KW-0812">Transmembrane</keyword>
<comment type="similarity">
    <text evidence="2">Belongs to the cation diffusion facilitator (CDF) transporter (TC 2.A.4) family. SLC30A subfamily.</text>
</comment>
<feature type="compositionally biased region" description="Basic and acidic residues" evidence="8">
    <location>
        <begin position="291"/>
        <end position="307"/>
    </location>
</feature>
<gene>
    <name evidence="12" type="ORF">RDB_LOCUS60408</name>
</gene>
<dbReference type="SUPFAM" id="SSF160240">
    <property type="entry name" value="Cation efflux protein cytoplasmic domain-like"/>
    <property type="match status" value="1"/>
</dbReference>
<feature type="domain" description="Cation efflux protein transmembrane" evidence="10">
    <location>
        <begin position="317"/>
        <end position="391"/>
    </location>
</feature>
<proteinExistence type="inferred from homology"/>
<dbReference type="NCBIfam" id="TIGR01297">
    <property type="entry name" value="CDF"/>
    <property type="match status" value="2"/>
</dbReference>
<feature type="transmembrane region" description="Helical" evidence="9">
    <location>
        <begin position="331"/>
        <end position="354"/>
    </location>
</feature>
<dbReference type="GO" id="GO:0006882">
    <property type="term" value="P:intracellular zinc ion homeostasis"/>
    <property type="evidence" value="ECO:0007669"/>
    <property type="project" value="TreeGrafter"/>
</dbReference>
<dbReference type="EMBL" id="CAJMWZ010003131">
    <property type="protein sequence ID" value="CAE6469960.1"/>
    <property type="molecule type" value="Genomic_DNA"/>
</dbReference>
<feature type="region of interest" description="Disordered" evidence="8">
    <location>
        <begin position="263"/>
        <end position="323"/>
    </location>
</feature>
<name>A0A8H3C1V0_9AGAM</name>
<reference evidence="12" key="1">
    <citation type="submission" date="2021-01" db="EMBL/GenBank/DDBJ databases">
        <authorList>
            <person name="Kaushik A."/>
        </authorList>
    </citation>
    <scope>NUCLEOTIDE SEQUENCE</scope>
    <source>
        <strain evidence="12">Type strain: AG8-Rh-89/</strain>
    </source>
</reference>
<dbReference type="Pfam" id="PF16916">
    <property type="entry name" value="ZT_dimer"/>
    <property type="match status" value="1"/>
</dbReference>
<evidence type="ECO:0000256" key="1">
    <source>
        <dbReference type="ARBA" id="ARBA00004141"/>
    </source>
</evidence>
<protein>
    <recommendedName>
        <fullName evidence="14">Zinc/cadmium resistance protein</fullName>
    </recommendedName>
</protein>
<sequence length="520" mass="55194">MGLSRAARIKTLLVIDTAFFFVELIVGYAVGSLALVADSFHMLNDVLSLVVALYAIKATSGASAKYSYGWHRAEILAALINGVFLLALCFSISMEAIERFFSTPEISNPKLVVIVGSLGLASNIVGLFLFHEHGHDHSTEKHESPAKSAPASANGATETTPLLIPSAGASSSSSQASTPRPRAGSMTSLIGHPAHTRAALVAAGEEVKRSQARPVRQRRKVDDDPIVRSAPVAGPFAASRGIHAQLASDGTEDRMDVVVDPSTALSDSECEDPMGDTEGPHAHGHPVTPYAHDHDEHDHEHNDDHSHAHSHGHRHSHGHGHGHGSMNMRALVLHVLGDALGNVGVIATGLIIWLSDWKFKYYCDPTISLVITVIIFSSALPLVKSTSSILLQAVPPSLSLPHLRRALNKTPGVLAVHELHVWQLSEAKSVASVHVRVARPMEFMAIAARVRGVLHAFGVHSSTIQPEYAEVGVSAHASEEELGEEVGDGCLAPCGLPGQKQCAPEDGCCPPTPIQGTQLA</sequence>
<dbReference type="Proteomes" id="UP000663850">
    <property type="component" value="Unassembled WGS sequence"/>
</dbReference>
<keyword evidence="6 9" id="KW-1133">Transmembrane helix</keyword>
<evidence type="ECO:0000259" key="11">
    <source>
        <dbReference type="Pfam" id="PF16916"/>
    </source>
</evidence>
<keyword evidence="7 9" id="KW-0472">Membrane</keyword>
<evidence type="ECO:0000313" key="12">
    <source>
        <dbReference type="EMBL" id="CAE6469960.1"/>
    </source>
</evidence>
<dbReference type="InterPro" id="IPR027469">
    <property type="entry name" value="Cation_efflux_TMD_sf"/>
</dbReference>
<evidence type="ECO:0000259" key="10">
    <source>
        <dbReference type="Pfam" id="PF01545"/>
    </source>
</evidence>
<dbReference type="Gene3D" id="1.20.1510.10">
    <property type="entry name" value="Cation efflux protein transmembrane domain"/>
    <property type="match status" value="2"/>
</dbReference>
<feature type="compositionally biased region" description="Basic residues" evidence="8">
    <location>
        <begin position="308"/>
        <end position="322"/>
    </location>
</feature>
<evidence type="ECO:0000256" key="5">
    <source>
        <dbReference type="ARBA" id="ARBA00022833"/>
    </source>
</evidence>